<evidence type="ECO:0000313" key="2">
    <source>
        <dbReference type="EMBL" id="KAK9512725.1"/>
    </source>
</evidence>
<dbReference type="Gene3D" id="3.90.1200.10">
    <property type="match status" value="1"/>
</dbReference>
<proteinExistence type="predicted"/>
<evidence type="ECO:0000259" key="1">
    <source>
        <dbReference type="SMART" id="SM00587"/>
    </source>
</evidence>
<dbReference type="Pfam" id="PF02958">
    <property type="entry name" value="EcKL"/>
    <property type="match status" value="1"/>
</dbReference>
<feature type="domain" description="CHK kinase-like" evidence="1">
    <location>
        <begin position="123"/>
        <end position="318"/>
    </location>
</feature>
<dbReference type="InterPro" id="IPR011009">
    <property type="entry name" value="Kinase-like_dom_sf"/>
</dbReference>
<dbReference type="AlphaFoldDB" id="A0AAW1DS16"/>
<dbReference type="SUPFAM" id="SSF56112">
    <property type="entry name" value="Protein kinase-like (PK-like)"/>
    <property type="match status" value="1"/>
</dbReference>
<keyword evidence="3" id="KW-1185">Reference proteome</keyword>
<comment type="caution">
    <text evidence="2">The sequence shown here is derived from an EMBL/GenBank/DDBJ whole genome shotgun (WGS) entry which is preliminary data.</text>
</comment>
<dbReference type="PANTHER" id="PTHR11012">
    <property type="entry name" value="PROTEIN KINASE-LIKE DOMAIN-CONTAINING"/>
    <property type="match status" value="1"/>
</dbReference>
<evidence type="ECO:0000313" key="3">
    <source>
        <dbReference type="Proteomes" id="UP001461498"/>
    </source>
</evidence>
<accession>A0AAW1DS16</accession>
<dbReference type="EMBL" id="JAPXFL010000001">
    <property type="protein sequence ID" value="KAK9512725.1"/>
    <property type="molecule type" value="Genomic_DNA"/>
</dbReference>
<reference evidence="2 3" key="1">
    <citation type="submission" date="2022-12" db="EMBL/GenBank/DDBJ databases">
        <title>Chromosome-level genome assembly of true bugs.</title>
        <authorList>
            <person name="Ma L."/>
            <person name="Li H."/>
        </authorList>
    </citation>
    <scope>NUCLEOTIDE SEQUENCE [LARGE SCALE GENOMIC DNA]</scope>
    <source>
        <strain evidence="2">Lab_2022b</strain>
    </source>
</reference>
<name>A0AAW1DS16_9HEMI</name>
<protein>
    <recommendedName>
        <fullName evidence="1">CHK kinase-like domain-containing protein</fullName>
    </recommendedName>
</protein>
<dbReference type="InterPro" id="IPR004119">
    <property type="entry name" value="EcKL"/>
</dbReference>
<gene>
    <name evidence="2" type="ORF">O3M35_001089</name>
</gene>
<dbReference type="SMART" id="SM00587">
    <property type="entry name" value="CHK"/>
    <property type="match status" value="1"/>
</dbReference>
<sequence>MAENAWLETILNKNVYDNSISKVLNVTIKSAVPEGANYASIIYRATLDVLLRSGRKSKITLILKKTHEDEMKAKLIEDFAMFKGEIKFYCNILSKFDQLMDDYQDNRDKVWCNMLGYIPYKTIVFEDLKAKNFQMIERTKFQDRNHALLVLNSLARFHAIGYVVVKQGFASKEDFDLYYMEKDLPSVKGLLQGGLKKLCDVIETDWTPEWKGISEKLRKQIDVADGRLKPLFIKNENSFWTICHGDVWTCNMMFKYCSYDETIPIAVKLLDLQTTHLNSYGFDIMYYMYTSVRVHDRTTYWNELIAEYHRSLKSTLTDYGMEADAPTLDQIHAELKRLNYYGLITNLTIMPITIAEGDGKFEMEQLNNENEPGKAYSTGIFTNENFKAAAQPVLKKFLEEGYY</sequence>
<dbReference type="InterPro" id="IPR015897">
    <property type="entry name" value="CHK_kinase-like"/>
</dbReference>
<dbReference type="PANTHER" id="PTHR11012:SF56">
    <property type="entry name" value="CHK KINASE-LIKE DOMAIN-CONTAINING PROTEIN-RELATED"/>
    <property type="match status" value="1"/>
</dbReference>
<dbReference type="Proteomes" id="UP001461498">
    <property type="component" value="Unassembled WGS sequence"/>
</dbReference>
<organism evidence="2 3">
    <name type="scientific">Rhynocoris fuscipes</name>
    <dbReference type="NCBI Taxonomy" id="488301"/>
    <lineage>
        <taxon>Eukaryota</taxon>
        <taxon>Metazoa</taxon>
        <taxon>Ecdysozoa</taxon>
        <taxon>Arthropoda</taxon>
        <taxon>Hexapoda</taxon>
        <taxon>Insecta</taxon>
        <taxon>Pterygota</taxon>
        <taxon>Neoptera</taxon>
        <taxon>Paraneoptera</taxon>
        <taxon>Hemiptera</taxon>
        <taxon>Heteroptera</taxon>
        <taxon>Panheteroptera</taxon>
        <taxon>Cimicomorpha</taxon>
        <taxon>Reduviidae</taxon>
        <taxon>Harpactorinae</taxon>
        <taxon>Harpactorini</taxon>
        <taxon>Rhynocoris</taxon>
    </lineage>
</organism>